<sequence length="318" mass="34694">MARSPLNVIILNYGTPDLAIASAQSVLPEIEAIGGRLILVDNASPDNSADLLSAWASQRPAAPVEIILSAVNGGFAAGNNLGIKAGEADFYLLLNSDTLAAPGALAALLNAMKERPKLGLAGPQILDEDGAPAVSRFRKRTPFSEFVEATGLDFFYRRYREHVVPIFEGEADAPDWISFACVMIRKEVIDEIGLLDENYFMYFEDSAYGLKAAANGWRAARIEEASVKHFEAKSSGIEDAAAAHKPLPRYYYAARSRYFIDHYGRTGLIAANLFWLLGRAVNYARALTLKAPKKTARGRALDIWTSPDFTPPDIAKKP</sequence>
<organism evidence="1 2">
    <name type="scientific">Hyphococcus aureus</name>
    <dbReference type="NCBI Taxonomy" id="2666033"/>
    <lineage>
        <taxon>Bacteria</taxon>
        <taxon>Pseudomonadati</taxon>
        <taxon>Pseudomonadota</taxon>
        <taxon>Alphaproteobacteria</taxon>
        <taxon>Parvularculales</taxon>
        <taxon>Parvularculaceae</taxon>
        <taxon>Hyphococcus</taxon>
    </lineage>
</organism>
<keyword evidence="1" id="KW-0808">Transferase</keyword>
<dbReference type="SUPFAM" id="SSF53448">
    <property type="entry name" value="Nucleotide-diphospho-sugar transferases"/>
    <property type="match status" value="1"/>
</dbReference>
<evidence type="ECO:0000313" key="2">
    <source>
        <dbReference type="Proteomes" id="UP001596116"/>
    </source>
</evidence>
<protein>
    <submittedName>
        <fullName evidence="1">Glycosyltransferase family 2 protein</fullName>
        <ecNumber evidence="1">2.4.-.-</ecNumber>
    </submittedName>
</protein>
<name>A0ABW1KSK0_9PROT</name>
<gene>
    <name evidence="1" type="ORF">ACFMB1_05765</name>
</gene>
<keyword evidence="2" id="KW-1185">Reference proteome</keyword>
<dbReference type="InterPro" id="IPR029044">
    <property type="entry name" value="Nucleotide-diphossugar_trans"/>
</dbReference>
<dbReference type="Gene3D" id="3.90.550.10">
    <property type="entry name" value="Spore Coat Polysaccharide Biosynthesis Protein SpsA, Chain A"/>
    <property type="match status" value="1"/>
</dbReference>
<comment type="caution">
    <text evidence="1">The sequence shown here is derived from an EMBL/GenBank/DDBJ whole genome shotgun (WGS) entry which is preliminary data.</text>
</comment>
<dbReference type="RefSeq" id="WP_379879629.1">
    <property type="nucleotide sequence ID" value="NZ_JBHPON010000001.1"/>
</dbReference>
<proteinExistence type="predicted"/>
<dbReference type="Pfam" id="PF13641">
    <property type="entry name" value="Glyco_tranf_2_3"/>
    <property type="match status" value="1"/>
</dbReference>
<evidence type="ECO:0000313" key="1">
    <source>
        <dbReference type="EMBL" id="MFC6035041.1"/>
    </source>
</evidence>
<accession>A0ABW1KSK0</accession>
<reference evidence="1 2" key="1">
    <citation type="submission" date="2024-09" db="EMBL/GenBank/DDBJ databases">
        <authorList>
            <person name="Zhang Z.-H."/>
        </authorList>
    </citation>
    <scope>NUCLEOTIDE SEQUENCE [LARGE SCALE GENOMIC DNA]</scope>
    <source>
        <strain evidence="1 2">HHTR114</strain>
    </source>
</reference>
<dbReference type="PANTHER" id="PTHR43179">
    <property type="entry name" value="RHAMNOSYLTRANSFERASE WBBL"/>
    <property type="match status" value="1"/>
</dbReference>
<dbReference type="GO" id="GO:0016757">
    <property type="term" value="F:glycosyltransferase activity"/>
    <property type="evidence" value="ECO:0007669"/>
    <property type="project" value="UniProtKB-KW"/>
</dbReference>
<dbReference type="Proteomes" id="UP001596116">
    <property type="component" value="Unassembled WGS sequence"/>
</dbReference>
<dbReference type="EC" id="2.4.-.-" evidence="1"/>
<dbReference type="PANTHER" id="PTHR43179:SF7">
    <property type="entry name" value="RHAMNOSYLTRANSFERASE WBBL"/>
    <property type="match status" value="1"/>
</dbReference>
<keyword evidence="1" id="KW-0328">Glycosyltransferase</keyword>
<dbReference type="EMBL" id="JBHPON010000001">
    <property type="protein sequence ID" value="MFC6035041.1"/>
    <property type="molecule type" value="Genomic_DNA"/>
</dbReference>